<evidence type="ECO:0000256" key="2">
    <source>
        <dbReference type="SAM" id="MobiDB-lite"/>
    </source>
</evidence>
<dbReference type="AlphaFoldDB" id="A0A2M9Q239"/>
<gene>
    <name evidence="3" type="ORF">CWD94_19795</name>
</gene>
<dbReference type="EMBL" id="PHQY01000661">
    <property type="protein sequence ID" value="PJO42032.1"/>
    <property type="molecule type" value="Genomic_DNA"/>
</dbReference>
<dbReference type="Proteomes" id="UP000232101">
    <property type="component" value="Unassembled WGS sequence"/>
</dbReference>
<sequence length="474" mass="52017">MEDSKLYCTQDIEKLKQKIEAYKDTLTSLKTGTSIEDYLFMKMDFDGIKTQMALLEGLTETIDDKPNSQIGGYDEQIKLLSAQIESLNQTIEEMNLEILKVLNKLLTTENTEATTTTPKTENTSKFIANGVQSDPIITQTTSQSAVALKQPSYKMLQSLAGKARNAQLDVNNGIPSAHNGNQRNVPEERHFNQQYFQSINTHPNQIYNGLYRNTTTESTIHFKNATYTQEIPISVYESNTLPHADIHNSTDNDLNSEGSANYRESEDINNTVTLDGMSSVITNEPSISVTSEVVNETVNTPVILEAADTVNAPGILESADTVNAPGILESADTVNAPGILESADTVNAPVILESADTVNAPVILESADTVNAPVIPEAADTVNAPVILEAAETDNAPVIPEAANAVNEQGDINKSPILKSDEFEIFEPTSEEVYETHTPIEKLNKQPEQNEESAEEGHKKEKGSLFFNFFRKWS</sequence>
<evidence type="ECO:0000313" key="4">
    <source>
        <dbReference type="Proteomes" id="UP000232101"/>
    </source>
</evidence>
<evidence type="ECO:0000313" key="3">
    <source>
        <dbReference type="EMBL" id="PJO42032.1"/>
    </source>
</evidence>
<comment type="caution">
    <text evidence="3">The sequence shown here is derived from an EMBL/GenBank/DDBJ whole genome shotgun (WGS) entry which is preliminary data.</text>
</comment>
<name>A0A2M9Q239_9BACI</name>
<accession>A0A2M9Q239</accession>
<proteinExistence type="predicted"/>
<feature type="region of interest" description="Disordered" evidence="2">
    <location>
        <begin position="437"/>
        <end position="461"/>
    </location>
</feature>
<keyword evidence="1" id="KW-0175">Coiled coil</keyword>
<dbReference type="RefSeq" id="WP_100544551.1">
    <property type="nucleotide sequence ID" value="NZ_PHQY01000661.1"/>
</dbReference>
<evidence type="ECO:0000256" key="1">
    <source>
        <dbReference type="SAM" id="Coils"/>
    </source>
</evidence>
<reference evidence="3 4" key="1">
    <citation type="submission" date="2017-11" db="EMBL/GenBank/DDBJ databases">
        <title>Bacterial isolate from king chilli rhizosphere.</title>
        <authorList>
            <person name="Takhelmayum P."/>
            <person name="Sarangthem I."/>
        </authorList>
    </citation>
    <scope>NUCLEOTIDE SEQUENCE [LARGE SCALE GENOMIC DNA]</scope>
    <source>
        <strain evidence="4">t26</strain>
    </source>
</reference>
<protein>
    <submittedName>
        <fullName evidence="3">Uncharacterized protein</fullName>
    </submittedName>
</protein>
<organism evidence="3 4">
    <name type="scientific">Lysinibacillus xylanilyticus</name>
    <dbReference type="NCBI Taxonomy" id="582475"/>
    <lineage>
        <taxon>Bacteria</taxon>
        <taxon>Bacillati</taxon>
        <taxon>Bacillota</taxon>
        <taxon>Bacilli</taxon>
        <taxon>Bacillales</taxon>
        <taxon>Bacillaceae</taxon>
        <taxon>Lysinibacillus</taxon>
    </lineage>
</organism>
<feature type="coiled-coil region" evidence="1">
    <location>
        <begin position="77"/>
        <end position="104"/>
    </location>
</feature>